<dbReference type="SUPFAM" id="SSF53795">
    <property type="entry name" value="PEP carboxykinase-like"/>
    <property type="match status" value="1"/>
</dbReference>
<gene>
    <name evidence="1" type="ORF">DB30_07304</name>
</gene>
<dbReference type="RefSeq" id="WP_052554438.1">
    <property type="nucleotide sequence ID" value="NZ_JMCC02000081.1"/>
</dbReference>
<protein>
    <submittedName>
        <fullName evidence="1">HPr kinase</fullName>
    </submittedName>
</protein>
<accession>A0A0C2D1J6</accession>
<dbReference type="InterPro" id="IPR027597">
    <property type="entry name" value="HprK-rel_B"/>
</dbReference>
<dbReference type="SUPFAM" id="SSF52540">
    <property type="entry name" value="P-loop containing nucleoside triphosphate hydrolases"/>
    <property type="match status" value="1"/>
</dbReference>
<sequence length="389" mass="42634">MTKSPEPDNHQVVKIADSVAYLREAYPATGGIGWDFDGFRVWVESNEASLLDTLAAYFTDFTQLGAASFEAARAEGEITLISAIQAEPTDLGGLRTMTIGEYKPGVRGPKEAFFDVADGRVIHKLRTGMWFMFSCEQHLAIGPCTDNPNQIVNFINNRMIQWSLHRAALLGHASAVCHQSSDDPLPNTIAIAGRSGMGKSTLALHLMKDPRLDFLSNDRVMICPANARGQVEIEGVPKHPRINPGTILTNPKLSGVLDDAERAQFEALPVDDLWDLEHKFDGLIGACFPEQQFVLRGRLVGLVLLNWTRDGGPCVAKRIALRQRSELLPALMKAPGLFYLPSRTQAASRDVGRYLEYLDGVEVLELSGGIDFEAGRQAAMQLLMSSAKS</sequence>
<dbReference type="Proteomes" id="UP000031599">
    <property type="component" value="Unassembled WGS sequence"/>
</dbReference>
<evidence type="ECO:0000313" key="2">
    <source>
        <dbReference type="Proteomes" id="UP000031599"/>
    </source>
</evidence>
<comment type="caution">
    <text evidence="1">The sequence shown here is derived from an EMBL/GenBank/DDBJ whole genome shotgun (WGS) entry which is preliminary data.</text>
</comment>
<dbReference type="EMBL" id="JMCC02000081">
    <property type="protein sequence ID" value="KIG14037.1"/>
    <property type="molecule type" value="Genomic_DNA"/>
</dbReference>
<reference evidence="1 2" key="1">
    <citation type="submission" date="2014-12" db="EMBL/GenBank/DDBJ databases">
        <title>Genome assembly of Enhygromyxa salina DSM 15201.</title>
        <authorList>
            <person name="Sharma G."/>
            <person name="Subramanian S."/>
        </authorList>
    </citation>
    <scope>NUCLEOTIDE SEQUENCE [LARGE SCALE GENOMIC DNA]</scope>
    <source>
        <strain evidence="1 2">DSM 15201</strain>
    </source>
</reference>
<name>A0A0C2D1J6_9BACT</name>
<proteinExistence type="predicted"/>
<evidence type="ECO:0000313" key="1">
    <source>
        <dbReference type="EMBL" id="KIG14037.1"/>
    </source>
</evidence>
<dbReference type="NCBIfam" id="TIGR04355">
    <property type="entry name" value="HprK_rel_B"/>
    <property type="match status" value="1"/>
</dbReference>
<dbReference type="InterPro" id="IPR027417">
    <property type="entry name" value="P-loop_NTPase"/>
</dbReference>
<organism evidence="1 2">
    <name type="scientific">Enhygromyxa salina</name>
    <dbReference type="NCBI Taxonomy" id="215803"/>
    <lineage>
        <taxon>Bacteria</taxon>
        <taxon>Pseudomonadati</taxon>
        <taxon>Myxococcota</taxon>
        <taxon>Polyangia</taxon>
        <taxon>Nannocystales</taxon>
        <taxon>Nannocystaceae</taxon>
        <taxon>Enhygromyxa</taxon>
    </lineage>
</organism>
<dbReference type="Gene3D" id="3.40.50.300">
    <property type="entry name" value="P-loop containing nucleotide triphosphate hydrolases"/>
    <property type="match status" value="1"/>
</dbReference>
<keyword evidence="1" id="KW-0418">Kinase</keyword>
<keyword evidence="1" id="KW-0808">Transferase</keyword>
<dbReference type="AlphaFoldDB" id="A0A0C2D1J6"/>
<dbReference type="GO" id="GO:0016301">
    <property type="term" value="F:kinase activity"/>
    <property type="evidence" value="ECO:0007669"/>
    <property type="project" value="UniProtKB-KW"/>
</dbReference>